<sequence>MNSIELGDLTADFAHLIRRVEQSGARVEVTEGGAPRGVLLPSAELAELEHFGQRVRGGPRPWSGTIGPTPAGPQRQGPYVRYPHSDAVRMTFARDHLVVAELRSVEELAWLEEKARTGRQGSMGPKQAAAFEEFLARRRPTGDGIAWIAGSWREQEPFTVLEFLEGPTPEAVALGYGADAQDVADGLLLHQVRERSDREGGEDFLDVLAFGEADGWTWLGHHDFGGALSPVLDPPASQRITLTATMAKGLYQFDYARDGVHQNPFPLEPAEDGRHDMYELIWYTPGRTPFAPDAPLGFLNPHIRRAEEQTDYTDGMSLFFAGLERAFGLSLPREALVSGQVRCARPARARG</sequence>
<dbReference type="EMBL" id="LJGV01000022">
    <property type="protein sequence ID" value="OEU99056.1"/>
    <property type="molecule type" value="Genomic_DNA"/>
</dbReference>
<evidence type="ECO:0000256" key="1">
    <source>
        <dbReference type="SAM" id="MobiDB-lite"/>
    </source>
</evidence>
<evidence type="ECO:0000313" key="3">
    <source>
        <dbReference type="Proteomes" id="UP000175829"/>
    </source>
</evidence>
<dbReference type="RefSeq" id="WP_069992031.1">
    <property type="nucleotide sequence ID" value="NZ_LJGV01000022.1"/>
</dbReference>
<reference evidence="2 3" key="1">
    <citation type="journal article" date="2016" name="Front. Microbiol.">
        <title>Comparative Genomics Analysis of Streptomyces Species Reveals Their Adaptation to the Marine Environment and Their Diversity at the Genomic Level.</title>
        <authorList>
            <person name="Tian X."/>
            <person name="Zhang Z."/>
            <person name="Yang T."/>
            <person name="Chen M."/>
            <person name="Li J."/>
            <person name="Chen F."/>
            <person name="Yang J."/>
            <person name="Li W."/>
            <person name="Zhang B."/>
            <person name="Zhang Z."/>
            <person name="Wu J."/>
            <person name="Zhang C."/>
            <person name="Long L."/>
            <person name="Xiao J."/>
        </authorList>
    </citation>
    <scope>NUCLEOTIDE SEQUENCE [LARGE SCALE GENOMIC DNA]</scope>
    <source>
        <strain evidence="2 3">SCSIO M10379</strain>
    </source>
</reference>
<dbReference type="Proteomes" id="UP000175829">
    <property type="component" value="Unassembled WGS sequence"/>
</dbReference>
<protein>
    <submittedName>
        <fullName evidence="2">Prevent-host-death family protein</fullName>
    </submittedName>
</protein>
<evidence type="ECO:0000313" key="2">
    <source>
        <dbReference type="EMBL" id="OEU99056.1"/>
    </source>
</evidence>
<proteinExistence type="predicted"/>
<organism evidence="2 3">
    <name type="scientific">Streptomyces qinglanensis</name>
    <dbReference type="NCBI Taxonomy" id="943816"/>
    <lineage>
        <taxon>Bacteria</taxon>
        <taxon>Bacillati</taxon>
        <taxon>Actinomycetota</taxon>
        <taxon>Actinomycetes</taxon>
        <taxon>Kitasatosporales</taxon>
        <taxon>Streptomycetaceae</taxon>
        <taxon>Streptomyces</taxon>
    </lineage>
</organism>
<comment type="caution">
    <text evidence="2">The sequence shown here is derived from an EMBL/GenBank/DDBJ whole genome shotgun (WGS) entry which is preliminary data.</text>
</comment>
<name>A0A1E7K5E5_9ACTN</name>
<dbReference type="PATRIC" id="fig|943816.4.peg.2653"/>
<dbReference type="NCBIfam" id="TIGR01552">
    <property type="entry name" value="phd_fam"/>
    <property type="match status" value="1"/>
</dbReference>
<feature type="region of interest" description="Disordered" evidence="1">
    <location>
        <begin position="54"/>
        <end position="78"/>
    </location>
</feature>
<dbReference type="AlphaFoldDB" id="A0A1E7K5E5"/>
<accession>A0A1E7K5E5</accession>
<gene>
    <name evidence="2" type="ORF">AN217_15945</name>
</gene>